<evidence type="ECO:0000256" key="9">
    <source>
        <dbReference type="PIRSR" id="PIRSR001400-3"/>
    </source>
</evidence>
<comment type="function">
    <text evidence="6">Catalyzes the reversible conversion of 2-phosphoglycerate (2-PG) into phosphoenolpyruvate (PEP). It is essential for the degradation of carbohydrates via glycolysis.</text>
</comment>
<dbReference type="GO" id="GO:0004634">
    <property type="term" value="F:phosphopyruvate hydratase activity"/>
    <property type="evidence" value="ECO:0007669"/>
    <property type="project" value="UniProtKB-UniRule"/>
</dbReference>
<gene>
    <name evidence="6" type="primary">eno</name>
    <name evidence="12" type="ORF">Sv326_0753</name>
</gene>
<feature type="binding site" evidence="6 9">
    <location>
        <position position="265"/>
    </location>
    <ligand>
        <name>Mg(2+)</name>
        <dbReference type="ChEBI" id="CHEBI:18420"/>
    </ligand>
</feature>
<dbReference type="EMBL" id="CP058998">
    <property type="protein sequence ID" value="QLJ52928.1"/>
    <property type="molecule type" value="Genomic_DNA"/>
</dbReference>
<dbReference type="GO" id="GO:0000015">
    <property type="term" value="C:phosphopyruvate hydratase complex"/>
    <property type="evidence" value="ECO:0007669"/>
    <property type="project" value="InterPro"/>
</dbReference>
<dbReference type="HAMAP" id="MF_00318">
    <property type="entry name" value="Enolase"/>
    <property type="match status" value="1"/>
</dbReference>
<dbReference type="UniPathway" id="UPA00109">
    <property type="reaction ID" value="UER00187"/>
</dbReference>
<dbReference type="Pfam" id="PF00113">
    <property type="entry name" value="Enolase_C"/>
    <property type="match status" value="1"/>
</dbReference>
<dbReference type="GO" id="GO:0009986">
    <property type="term" value="C:cell surface"/>
    <property type="evidence" value="ECO:0007669"/>
    <property type="project" value="UniProtKB-SubCell"/>
</dbReference>
<dbReference type="GO" id="GO:0000287">
    <property type="term" value="F:magnesium ion binding"/>
    <property type="evidence" value="ECO:0007669"/>
    <property type="project" value="UniProtKB-UniRule"/>
</dbReference>
<dbReference type="SMART" id="SM01192">
    <property type="entry name" value="Enolase_C"/>
    <property type="match status" value="1"/>
</dbReference>
<comment type="cofactor">
    <cofactor evidence="9">
        <name>Mg(2+)</name>
        <dbReference type="ChEBI" id="CHEBI:18420"/>
    </cofactor>
    <text evidence="9">Mg(2+) is required for catalysis and for stabilizing the dimer.</text>
</comment>
<dbReference type="SUPFAM" id="SSF54826">
    <property type="entry name" value="Enolase N-terminal domain-like"/>
    <property type="match status" value="1"/>
</dbReference>
<evidence type="ECO:0000313" key="13">
    <source>
        <dbReference type="Proteomes" id="UP000510821"/>
    </source>
</evidence>
<accession>A0A7D5XLS9</accession>
<dbReference type="Gene3D" id="3.20.20.120">
    <property type="entry name" value="Enolase-like C-terminal domain"/>
    <property type="match status" value="1"/>
</dbReference>
<feature type="binding site" evidence="8">
    <location>
        <begin position="343"/>
        <end position="346"/>
    </location>
    <ligand>
        <name>substrate</name>
    </ligand>
</feature>
<reference evidence="13" key="1">
    <citation type="submission" date="2020-07" db="EMBL/GenBank/DDBJ databases">
        <title>Metabolic diversity and evolutionary history of the archaeal phylum ###Micrarchaeota### uncovered from a freshwater lake metagenome.</title>
        <authorList>
            <person name="Kadnikov V.V."/>
            <person name="Savvichev A.S."/>
            <person name="Mardanov A.V."/>
            <person name="Beletsky A.V."/>
            <person name="Chupakov A.V."/>
            <person name="Kokryatskaya N.M."/>
            <person name="Pimenov N.V."/>
            <person name="Ravin N.V."/>
        </authorList>
    </citation>
    <scope>NUCLEOTIDE SEQUENCE [LARGE SCALE GENOMIC DNA]</scope>
</reference>
<evidence type="ECO:0000256" key="5">
    <source>
        <dbReference type="ARBA" id="ARBA00023239"/>
    </source>
</evidence>
<comment type="subcellular location">
    <subcellularLocation>
        <location evidence="6">Cytoplasm</location>
    </subcellularLocation>
    <subcellularLocation>
        <location evidence="6">Secreted</location>
    </subcellularLocation>
    <subcellularLocation>
        <location evidence="6">Cell surface</location>
    </subcellularLocation>
    <text evidence="6">Fractions of enolase are present in both the cytoplasm and on the cell surface.</text>
</comment>
<feature type="active site" description="Proton acceptor" evidence="6 7">
    <location>
        <position position="316"/>
    </location>
</feature>
<keyword evidence="6" id="KW-0964">Secreted</keyword>
<proteinExistence type="inferred from homology"/>
<dbReference type="PANTHER" id="PTHR11902:SF1">
    <property type="entry name" value="ENOLASE"/>
    <property type="match status" value="1"/>
</dbReference>
<feature type="binding site" evidence="6">
    <location>
        <position position="316"/>
    </location>
    <ligand>
        <name>(2R)-2-phosphoglycerate</name>
        <dbReference type="ChEBI" id="CHEBI:58289"/>
    </ligand>
</feature>
<feature type="binding site" evidence="6 9">
    <location>
        <position position="291"/>
    </location>
    <ligand>
        <name>Mg(2+)</name>
        <dbReference type="ChEBI" id="CHEBI:18420"/>
    </ligand>
</feature>
<comment type="pathway">
    <text evidence="1 6">Carbohydrate degradation; glycolysis; pyruvate from D-glyceraldehyde 3-phosphate: step 4/5.</text>
</comment>
<name>A0A7D5XLS9_FERL1</name>
<evidence type="ECO:0000256" key="4">
    <source>
        <dbReference type="ARBA" id="ARBA00023152"/>
    </source>
</evidence>
<evidence type="ECO:0000256" key="8">
    <source>
        <dbReference type="PIRSR" id="PIRSR001400-2"/>
    </source>
</evidence>
<feature type="binding site" evidence="6">
    <location>
        <position position="345"/>
    </location>
    <ligand>
        <name>(2R)-2-phosphoglycerate</name>
        <dbReference type="ChEBI" id="CHEBI:58289"/>
    </ligand>
</feature>
<protein>
    <recommendedName>
        <fullName evidence="6">Enolase</fullName>
        <ecNumber evidence="6">4.2.1.11</ecNumber>
    </recommendedName>
    <alternativeName>
        <fullName evidence="6">2-phospho-D-glycerate hydro-lyase</fullName>
    </alternativeName>
    <alternativeName>
        <fullName evidence="6">2-phosphoglycerate dehydratase</fullName>
    </alternativeName>
</protein>
<dbReference type="InterPro" id="IPR036849">
    <property type="entry name" value="Enolase-like_C_sf"/>
</dbReference>
<sequence length="393" mass="43415">MLRKILDSRGNFSFECEVAGDSFFGRCSAPSGASVGKFEAVAYPKSVDASIEFAKSRVVPKLAGMDVREQKRIDSLLRETDETDNFSNLGGNAAIAISLACAKASANLQGKQLYETLGKGRWFPLPLSKIIGGGKHAVNSCDIQEFLVFPSNAKKIYPALKANVSVHKKVKERLKQRGVTIGRDDESGWVVKLKTEEALEMLSQACEEADSETGLKIDIGLDMASSSLFEDEKYIYEVDGMRLNKGEQLELVLGLMDKFKLSYLEDPLQEEDFEGFAELTKKAKNCLICGDDLFVTNKSRLEEGVKKKACNSLIIKPNQIGTLTQLEDTIRYAKENNYTCIASHRSGETCDSSISHIAVAFDCKMLKTNVVGGERNTKFNEIIRIGERIGSWV</sequence>
<comment type="catalytic activity">
    <reaction evidence="6">
        <text>(2R)-2-phosphoglycerate = phosphoenolpyruvate + H2O</text>
        <dbReference type="Rhea" id="RHEA:10164"/>
        <dbReference type="ChEBI" id="CHEBI:15377"/>
        <dbReference type="ChEBI" id="CHEBI:58289"/>
        <dbReference type="ChEBI" id="CHEBI:58702"/>
        <dbReference type="EC" id="4.2.1.11"/>
    </reaction>
</comment>
<dbReference type="Proteomes" id="UP000510821">
    <property type="component" value="Chromosome"/>
</dbReference>
<dbReference type="PIRSF" id="PIRSF001400">
    <property type="entry name" value="Enolase"/>
    <property type="match status" value="1"/>
</dbReference>
<dbReference type="PANTHER" id="PTHR11902">
    <property type="entry name" value="ENOLASE"/>
    <property type="match status" value="1"/>
</dbReference>
<keyword evidence="6" id="KW-0963">Cytoplasm</keyword>
<dbReference type="Pfam" id="PF03952">
    <property type="entry name" value="Enolase_N"/>
    <property type="match status" value="1"/>
</dbReference>
<feature type="active site" description="Proton donor" evidence="6 7">
    <location>
        <position position="186"/>
    </location>
</feature>
<evidence type="ECO:0000256" key="6">
    <source>
        <dbReference type="HAMAP-Rule" id="MF_00318"/>
    </source>
</evidence>
<keyword evidence="4 6" id="KW-0324">Glycolysis</keyword>
<dbReference type="AlphaFoldDB" id="A0A7D5XLS9"/>
<dbReference type="Gene3D" id="3.30.390.10">
    <property type="entry name" value="Enolase-like, N-terminal domain"/>
    <property type="match status" value="1"/>
</dbReference>
<feature type="binding site" evidence="6">
    <location>
        <position position="367"/>
    </location>
    <ligand>
        <name>(2R)-2-phosphoglycerate</name>
        <dbReference type="ChEBI" id="CHEBI:58289"/>
    </ligand>
</feature>
<dbReference type="GO" id="GO:0005576">
    <property type="term" value="C:extracellular region"/>
    <property type="evidence" value="ECO:0007669"/>
    <property type="project" value="UniProtKB-SubCell"/>
</dbReference>
<feature type="binding site" evidence="8">
    <location>
        <position position="265"/>
    </location>
    <ligand>
        <name>substrate</name>
    </ligand>
</feature>
<evidence type="ECO:0000256" key="7">
    <source>
        <dbReference type="PIRSR" id="PIRSR001400-1"/>
    </source>
</evidence>
<evidence type="ECO:0000259" key="10">
    <source>
        <dbReference type="SMART" id="SM01192"/>
    </source>
</evidence>
<feature type="domain" description="Enolase N-terminal" evidence="11">
    <location>
        <begin position="3"/>
        <end position="117"/>
    </location>
</feature>
<evidence type="ECO:0000313" key="12">
    <source>
        <dbReference type="EMBL" id="QLJ52928.1"/>
    </source>
</evidence>
<dbReference type="InterPro" id="IPR000941">
    <property type="entry name" value="Enolase"/>
</dbReference>
<dbReference type="KEGG" id="flt:Sv326_0753"/>
<dbReference type="InterPro" id="IPR020811">
    <property type="entry name" value="Enolase_N"/>
</dbReference>
<feature type="binding site" evidence="6">
    <location>
        <position position="346"/>
    </location>
    <ligand>
        <name>(2R)-2-phosphoglycerate</name>
        <dbReference type="ChEBI" id="CHEBI:58289"/>
    </ligand>
</feature>
<dbReference type="GO" id="GO:0006096">
    <property type="term" value="P:glycolytic process"/>
    <property type="evidence" value="ECO:0007669"/>
    <property type="project" value="UniProtKB-UniRule"/>
</dbReference>
<evidence type="ECO:0000256" key="1">
    <source>
        <dbReference type="ARBA" id="ARBA00005031"/>
    </source>
</evidence>
<keyword evidence="6 9" id="KW-0479">Metal-binding</keyword>
<dbReference type="SUPFAM" id="SSF51604">
    <property type="entry name" value="Enolase C-terminal domain-like"/>
    <property type="match status" value="1"/>
</dbReference>
<feature type="binding site" evidence="6">
    <location>
        <position position="144"/>
    </location>
    <ligand>
        <name>(2R)-2-phosphoglycerate</name>
        <dbReference type="ChEBI" id="CHEBI:58289"/>
    </ligand>
</feature>
<evidence type="ECO:0000256" key="3">
    <source>
        <dbReference type="ARBA" id="ARBA00022842"/>
    </source>
</evidence>
<dbReference type="PRINTS" id="PR00148">
    <property type="entry name" value="ENOLASE"/>
</dbReference>
<dbReference type="InterPro" id="IPR020810">
    <property type="entry name" value="Enolase_C"/>
</dbReference>
<feature type="binding site" evidence="8">
    <location>
        <position position="136"/>
    </location>
    <ligand>
        <name>substrate</name>
    </ligand>
</feature>
<feature type="domain" description="Enolase C-terminal TIM barrel" evidence="10">
    <location>
        <begin position="120"/>
        <end position="393"/>
    </location>
</feature>
<comment type="cofactor">
    <cofactor evidence="6">
        <name>Mg(2+)</name>
        <dbReference type="ChEBI" id="CHEBI:18420"/>
    </cofactor>
    <text evidence="6">Binds a second Mg(2+) ion via substrate during catalysis.</text>
</comment>
<evidence type="ECO:0000256" key="2">
    <source>
        <dbReference type="ARBA" id="ARBA00009604"/>
    </source>
</evidence>
<feature type="binding site" evidence="8">
    <location>
        <position position="145"/>
    </location>
    <ligand>
        <name>substrate</name>
    </ligand>
</feature>
<keyword evidence="3 6" id="KW-0460">Magnesium</keyword>
<dbReference type="EC" id="4.2.1.11" evidence="6"/>
<keyword evidence="5 6" id="KW-0456">Lyase</keyword>
<evidence type="ECO:0000259" key="11">
    <source>
        <dbReference type="SMART" id="SM01193"/>
    </source>
</evidence>
<comment type="similarity">
    <text evidence="2 6">Belongs to the enolase family.</text>
</comment>
<dbReference type="SFLD" id="SFLDG00178">
    <property type="entry name" value="enolase"/>
    <property type="match status" value="1"/>
</dbReference>
<feature type="binding site" evidence="8">
    <location>
        <position position="291"/>
    </location>
    <ligand>
        <name>substrate</name>
    </ligand>
</feature>
<organism evidence="12 13">
    <name type="scientific">Fermentimicrarchaeum limneticum</name>
    <dbReference type="NCBI Taxonomy" id="2795018"/>
    <lineage>
        <taxon>Archaea</taxon>
        <taxon>Candidatus Micrarchaeota</taxon>
        <taxon>Candidatus Fermentimicrarchaeales</taxon>
        <taxon>Candidatus Fermentimicrarchaeaceae</taxon>
        <taxon>Candidatus Fermentimicrarchaeum</taxon>
    </lineage>
</organism>
<dbReference type="SFLD" id="SFLDS00001">
    <property type="entry name" value="Enolase"/>
    <property type="match status" value="1"/>
</dbReference>
<dbReference type="InterPro" id="IPR029017">
    <property type="entry name" value="Enolase-like_N"/>
</dbReference>
<dbReference type="SMART" id="SM01193">
    <property type="entry name" value="Enolase_N"/>
    <property type="match status" value="1"/>
</dbReference>
<feature type="binding site" evidence="6 9">
    <location>
        <position position="222"/>
    </location>
    <ligand>
        <name>Mg(2+)</name>
        <dbReference type="ChEBI" id="CHEBI:18420"/>
    </ligand>
</feature>
<dbReference type="SFLD" id="SFLDF00002">
    <property type="entry name" value="enolase"/>
    <property type="match status" value="1"/>
</dbReference>
<feature type="binding site" evidence="8">
    <location>
        <position position="367"/>
    </location>
    <ligand>
        <name>substrate</name>
    </ligand>
</feature>